<feature type="compositionally biased region" description="Basic and acidic residues" evidence="1">
    <location>
        <begin position="44"/>
        <end position="56"/>
    </location>
</feature>
<organism evidence="3 4">
    <name type="scientific">Peribacillus simplex</name>
    <dbReference type="NCBI Taxonomy" id="1478"/>
    <lineage>
        <taxon>Bacteria</taxon>
        <taxon>Bacillati</taxon>
        <taxon>Bacillota</taxon>
        <taxon>Bacilli</taxon>
        <taxon>Bacillales</taxon>
        <taxon>Bacillaceae</taxon>
        <taxon>Peribacillus</taxon>
    </lineage>
</organism>
<reference evidence="3 4" key="1">
    <citation type="submission" date="2015-11" db="EMBL/GenBank/DDBJ databases">
        <title>Genome Sequence of Bacillus simplex strain VanAntwerpen2.</title>
        <authorList>
            <person name="Couger M.B."/>
        </authorList>
    </citation>
    <scope>NUCLEOTIDE SEQUENCE [LARGE SCALE GENOMIC DNA]</scope>
    <source>
        <strain evidence="3 4">VanAntwerpen02</strain>
    </source>
</reference>
<evidence type="ECO:0000313" key="3">
    <source>
        <dbReference type="EMBL" id="KWW16553.1"/>
    </source>
</evidence>
<dbReference type="Proteomes" id="UP000064189">
    <property type="component" value="Unassembled WGS sequence"/>
</dbReference>
<accession>A0A109MVY8</accession>
<evidence type="ECO:0000256" key="1">
    <source>
        <dbReference type="SAM" id="MobiDB-lite"/>
    </source>
</evidence>
<comment type="caution">
    <text evidence="3">The sequence shown here is derived from an EMBL/GenBank/DDBJ whole genome shotgun (WGS) entry which is preliminary data.</text>
</comment>
<dbReference type="RefSeq" id="WP_061143287.1">
    <property type="nucleotide sequence ID" value="NZ_LNNH01000032.1"/>
</dbReference>
<feature type="compositionally biased region" description="Basic and acidic residues" evidence="1">
    <location>
        <begin position="79"/>
        <end position="89"/>
    </location>
</feature>
<dbReference type="AlphaFoldDB" id="A0A109MVY8"/>
<name>A0A109MVY8_9BACI</name>
<feature type="chain" id="PRO_5038468957" description="DUF5666 domain-containing protein" evidence="2">
    <location>
        <begin position="22"/>
        <end position="177"/>
    </location>
</feature>
<feature type="region of interest" description="Disordered" evidence="1">
    <location>
        <begin position="29"/>
        <end position="89"/>
    </location>
</feature>
<sequence length="177" mass="19533">MKKIFVALPVMTMLVSGFTYSTTDARSAVGHLTDNPESNLTSEVKPEEEPKQEEVVKNNNGSAVGHLPSNPESNTTSEVKPEEEPKQEEVVEDKVTVNNLKAGNNVTIEGNTMEMAPYYEIYVNEKPVIFTVKDKVNPKVYSTKVSNLNKGDIVTVYASYMDATSRYVHGSVTTIVQ</sequence>
<gene>
    <name evidence="3" type="ORF">AS888_24305</name>
</gene>
<evidence type="ECO:0000313" key="4">
    <source>
        <dbReference type="Proteomes" id="UP000064189"/>
    </source>
</evidence>
<protein>
    <recommendedName>
        <fullName evidence="5">DUF5666 domain-containing protein</fullName>
    </recommendedName>
</protein>
<evidence type="ECO:0000256" key="2">
    <source>
        <dbReference type="SAM" id="SignalP"/>
    </source>
</evidence>
<keyword evidence="4" id="KW-1185">Reference proteome</keyword>
<dbReference type="EMBL" id="LNNH01000032">
    <property type="protein sequence ID" value="KWW16553.1"/>
    <property type="molecule type" value="Genomic_DNA"/>
</dbReference>
<proteinExistence type="predicted"/>
<evidence type="ECO:0008006" key="5">
    <source>
        <dbReference type="Google" id="ProtNLM"/>
    </source>
</evidence>
<keyword evidence="2" id="KW-0732">Signal</keyword>
<feature type="signal peptide" evidence="2">
    <location>
        <begin position="1"/>
        <end position="21"/>
    </location>
</feature>